<feature type="domain" description="EGF-like" evidence="2">
    <location>
        <begin position="3"/>
        <end position="42"/>
    </location>
</feature>
<dbReference type="Gene3D" id="2.10.25.10">
    <property type="entry name" value="Laminin"/>
    <property type="match status" value="1"/>
</dbReference>
<dbReference type="SUPFAM" id="SSF57196">
    <property type="entry name" value="EGF/Laminin"/>
    <property type="match status" value="1"/>
</dbReference>
<dbReference type="AlphaFoldDB" id="A0A8S2FG28"/>
<gene>
    <name evidence="3" type="ORF">OVA965_LOCUS35014</name>
    <name evidence="4" type="ORF">TMI583_LOCUS35967</name>
</gene>
<dbReference type="Proteomes" id="UP000682733">
    <property type="component" value="Unassembled WGS sequence"/>
</dbReference>
<name>A0A8S2FG28_9BILA</name>
<protein>
    <recommendedName>
        <fullName evidence="2">EGF-like domain-containing protein</fullName>
    </recommendedName>
</protein>
<evidence type="ECO:0000259" key="2">
    <source>
        <dbReference type="PROSITE" id="PS50026"/>
    </source>
</evidence>
<keyword evidence="1" id="KW-1015">Disulfide bond</keyword>
<organism evidence="3 5">
    <name type="scientific">Didymodactylos carnosus</name>
    <dbReference type="NCBI Taxonomy" id="1234261"/>
    <lineage>
        <taxon>Eukaryota</taxon>
        <taxon>Metazoa</taxon>
        <taxon>Spiralia</taxon>
        <taxon>Gnathifera</taxon>
        <taxon>Rotifera</taxon>
        <taxon>Eurotatoria</taxon>
        <taxon>Bdelloidea</taxon>
        <taxon>Philodinida</taxon>
        <taxon>Philodinidae</taxon>
        <taxon>Didymodactylos</taxon>
    </lineage>
</organism>
<dbReference type="EMBL" id="CAJNOK010030043">
    <property type="protein sequence ID" value="CAF1455444.1"/>
    <property type="molecule type" value="Genomic_DNA"/>
</dbReference>
<dbReference type="PROSITE" id="PS50026">
    <property type="entry name" value="EGF_3"/>
    <property type="match status" value="1"/>
</dbReference>
<accession>A0A8S2FG28</accession>
<comment type="caution">
    <text evidence="3">The sequence shown here is derived from an EMBL/GenBank/DDBJ whole genome shotgun (WGS) entry which is preliminary data.</text>
</comment>
<dbReference type="PROSITE" id="PS00022">
    <property type="entry name" value="EGF_1"/>
    <property type="match status" value="1"/>
</dbReference>
<dbReference type="EMBL" id="CAJOBA010051893">
    <property type="protein sequence ID" value="CAF4249526.1"/>
    <property type="molecule type" value="Genomic_DNA"/>
</dbReference>
<evidence type="ECO:0000313" key="3">
    <source>
        <dbReference type="EMBL" id="CAF1455444.1"/>
    </source>
</evidence>
<evidence type="ECO:0000313" key="5">
    <source>
        <dbReference type="Proteomes" id="UP000677228"/>
    </source>
</evidence>
<comment type="caution">
    <text evidence="1">Lacks conserved residue(s) required for the propagation of feature annotation.</text>
</comment>
<reference evidence="3" key="1">
    <citation type="submission" date="2021-02" db="EMBL/GenBank/DDBJ databases">
        <authorList>
            <person name="Nowell W R."/>
        </authorList>
    </citation>
    <scope>NUCLEOTIDE SEQUENCE</scope>
</reference>
<dbReference type="SMART" id="SM00181">
    <property type="entry name" value="EGF"/>
    <property type="match status" value="1"/>
</dbReference>
<sequence>SETPTACSSSPCVNDGICIPIASKSRKYFCNCPAYTVGPHCQISTKLCLYVCGRDECYSFSYYDELTHVCLCSAGNYRSKTGHLSFEITTYGPNCQQTYENPCLNATVTDELFPLAYTNQGYINCTGPSELYQRVLSCQKETRWNQQLRTCLKANGTTTALPLYDITRTTTIATAFANGIMPEFVYLIDIENPSESGSVEICRRSLSSSQFVRSTIEI</sequence>
<dbReference type="Proteomes" id="UP000677228">
    <property type="component" value="Unassembled WGS sequence"/>
</dbReference>
<feature type="disulfide bond" evidence="1">
    <location>
        <begin position="32"/>
        <end position="41"/>
    </location>
</feature>
<feature type="non-terminal residue" evidence="3">
    <location>
        <position position="1"/>
    </location>
</feature>
<evidence type="ECO:0000313" key="4">
    <source>
        <dbReference type="EMBL" id="CAF4249526.1"/>
    </source>
</evidence>
<keyword evidence="1" id="KW-0245">EGF-like domain</keyword>
<dbReference type="InterPro" id="IPR000742">
    <property type="entry name" value="EGF"/>
</dbReference>
<evidence type="ECO:0000256" key="1">
    <source>
        <dbReference type="PROSITE-ProRule" id="PRU00076"/>
    </source>
</evidence>
<proteinExistence type="predicted"/>